<sequence>MCSCYNKIFKFLALMRNIFFLL</sequence>
<dbReference type="EMBL" id="GBXM01051762">
    <property type="protein sequence ID" value="JAH56815.1"/>
    <property type="molecule type" value="Transcribed_RNA"/>
</dbReference>
<name>A0A0E9TV94_ANGAN</name>
<dbReference type="AlphaFoldDB" id="A0A0E9TV94"/>
<proteinExistence type="predicted"/>
<organism evidence="1">
    <name type="scientific">Anguilla anguilla</name>
    <name type="common">European freshwater eel</name>
    <name type="synonym">Muraena anguilla</name>
    <dbReference type="NCBI Taxonomy" id="7936"/>
    <lineage>
        <taxon>Eukaryota</taxon>
        <taxon>Metazoa</taxon>
        <taxon>Chordata</taxon>
        <taxon>Craniata</taxon>
        <taxon>Vertebrata</taxon>
        <taxon>Euteleostomi</taxon>
        <taxon>Actinopterygii</taxon>
        <taxon>Neopterygii</taxon>
        <taxon>Teleostei</taxon>
        <taxon>Anguilliformes</taxon>
        <taxon>Anguillidae</taxon>
        <taxon>Anguilla</taxon>
    </lineage>
</organism>
<protein>
    <submittedName>
        <fullName evidence="1">Uncharacterized protein</fullName>
    </submittedName>
</protein>
<reference evidence="1" key="2">
    <citation type="journal article" date="2015" name="Fish Shellfish Immunol.">
        <title>Early steps in the European eel (Anguilla anguilla)-Vibrio vulnificus interaction in the gills: Role of the RtxA13 toxin.</title>
        <authorList>
            <person name="Callol A."/>
            <person name="Pajuelo D."/>
            <person name="Ebbesson L."/>
            <person name="Teles M."/>
            <person name="MacKenzie S."/>
            <person name="Amaro C."/>
        </authorList>
    </citation>
    <scope>NUCLEOTIDE SEQUENCE</scope>
</reference>
<evidence type="ECO:0000313" key="1">
    <source>
        <dbReference type="EMBL" id="JAH56815.1"/>
    </source>
</evidence>
<reference evidence="1" key="1">
    <citation type="submission" date="2014-11" db="EMBL/GenBank/DDBJ databases">
        <authorList>
            <person name="Amaro Gonzalez C."/>
        </authorList>
    </citation>
    <scope>NUCLEOTIDE SEQUENCE</scope>
</reference>
<accession>A0A0E9TV94</accession>